<accession>A0A0F8ZJB0</accession>
<protein>
    <submittedName>
        <fullName evidence="1">Uncharacterized protein</fullName>
    </submittedName>
</protein>
<comment type="caution">
    <text evidence="1">The sequence shown here is derived from an EMBL/GenBank/DDBJ whole genome shotgun (WGS) entry which is preliminary data.</text>
</comment>
<evidence type="ECO:0000313" key="1">
    <source>
        <dbReference type="EMBL" id="KKK66499.1"/>
    </source>
</evidence>
<organism evidence="1">
    <name type="scientific">marine sediment metagenome</name>
    <dbReference type="NCBI Taxonomy" id="412755"/>
    <lineage>
        <taxon>unclassified sequences</taxon>
        <taxon>metagenomes</taxon>
        <taxon>ecological metagenomes</taxon>
    </lineage>
</organism>
<dbReference type="EMBL" id="LAZR01060051">
    <property type="protein sequence ID" value="KKK66499.1"/>
    <property type="molecule type" value="Genomic_DNA"/>
</dbReference>
<reference evidence="1" key="1">
    <citation type="journal article" date="2015" name="Nature">
        <title>Complex archaea that bridge the gap between prokaryotes and eukaryotes.</title>
        <authorList>
            <person name="Spang A."/>
            <person name="Saw J.H."/>
            <person name="Jorgensen S.L."/>
            <person name="Zaremba-Niedzwiedzka K."/>
            <person name="Martijn J."/>
            <person name="Lind A.E."/>
            <person name="van Eijk R."/>
            <person name="Schleper C."/>
            <person name="Guy L."/>
            <person name="Ettema T.J."/>
        </authorList>
    </citation>
    <scope>NUCLEOTIDE SEQUENCE</scope>
</reference>
<name>A0A0F8ZJB0_9ZZZZ</name>
<proteinExistence type="predicted"/>
<sequence>MSESPTDKVVLFPKLSVCKTISLILAPNGSSTPTLEDILKKINEASAWLTTADDTCQPYCVDIELWNAPNCGVIEDELLIFEEFYYETVNHDLSEGTLNVSGRCNRQVAIARRVLASDIG</sequence>
<gene>
    <name evidence="1" type="ORF">LCGC14_2963500</name>
</gene>
<dbReference type="AlphaFoldDB" id="A0A0F8ZJB0"/>